<dbReference type="PANTHER" id="PTHR34203">
    <property type="entry name" value="METHYLTRANSFERASE, FKBM FAMILY PROTEIN"/>
    <property type="match status" value="1"/>
</dbReference>
<dbReference type="RefSeq" id="WP_136542365.1">
    <property type="nucleotide sequence ID" value="NZ_STGU01000010.1"/>
</dbReference>
<evidence type="ECO:0000313" key="3">
    <source>
        <dbReference type="Proteomes" id="UP000307378"/>
    </source>
</evidence>
<protein>
    <submittedName>
        <fullName evidence="2">FkbM family methyltransferase</fullName>
    </submittedName>
</protein>
<keyword evidence="2" id="KW-0808">Transferase</keyword>
<dbReference type="NCBIfam" id="TIGR01444">
    <property type="entry name" value="fkbM_fam"/>
    <property type="match status" value="1"/>
</dbReference>
<gene>
    <name evidence="2" type="ORF">FAA86_16985</name>
</gene>
<dbReference type="Proteomes" id="UP000307378">
    <property type="component" value="Unassembled WGS sequence"/>
</dbReference>
<dbReference type="EMBL" id="STGU01000010">
    <property type="protein sequence ID" value="THV33717.1"/>
    <property type="molecule type" value="Genomic_DNA"/>
</dbReference>
<dbReference type="Pfam" id="PF05050">
    <property type="entry name" value="Methyltransf_21"/>
    <property type="match status" value="1"/>
</dbReference>
<dbReference type="InterPro" id="IPR006342">
    <property type="entry name" value="FkbM_mtfrase"/>
</dbReference>
<sequence length="252" mass="27860">MTGRVHRLSTSFGLARSLVVYYGQPWRRRALRNFYGSIIKPGELVFDIGAHVGSRSRTLLDLGARVVAVEPQPAFADFIESRFSGALTGFERVAVGRKAGEIDLLISSLHPTVTSISSNFVETVKQSKGFSQVVWDQKVTVPMVTLDHLIAKHGMPSFCKIDVEGAEAEILHGLSKPIPLIAFEYIPAMPSVASNAIDRLMGLGGYRFNRVVGEQHRFVWDRWKTADELLVELSQMSPDASSGDVYARIEAR</sequence>
<dbReference type="PANTHER" id="PTHR34203:SF15">
    <property type="entry name" value="SLL1173 PROTEIN"/>
    <property type="match status" value="1"/>
</dbReference>
<dbReference type="Gene3D" id="3.40.50.150">
    <property type="entry name" value="Vaccinia Virus protein VP39"/>
    <property type="match status" value="1"/>
</dbReference>
<dbReference type="SUPFAM" id="SSF53335">
    <property type="entry name" value="S-adenosyl-L-methionine-dependent methyltransferases"/>
    <property type="match status" value="1"/>
</dbReference>
<comment type="caution">
    <text evidence="2">The sequence shown here is derived from an EMBL/GenBank/DDBJ whole genome shotgun (WGS) entry which is preliminary data.</text>
</comment>
<dbReference type="GO" id="GO:0032259">
    <property type="term" value="P:methylation"/>
    <property type="evidence" value="ECO:0007669"/>
    <property type="project" value="UniProtKB-KW"/>
</dbReference>
<dbReference type="GO" id="GO:0008168">
    <property type="term" value="F:methyltransferase activity"/>
    <property type="evidence" value="ECO:0007669"/>
    <property type="project" value="UniProtKB-KW"/>
</dbReference>
<proteinExistence type="predicted"/>
<dbReference type="AlphaFoldDB" id="A0A4S8PR91"/>
<evidence type="ECO:0000259" key="1">
    <source>
        <dbReference type="Pfam" id="PF05050"/>
    </source>
</evidence>
<dbReference type="InterPro" id="IPR052514">
    <property type="entry name" value="SAM-dependent_MTase"/>
</dbReference>
<dbReference type="InterPro" id="IPR029063">
    <property type="entry name" value="SAM-dependent_MTases_sf"/>
</dbReference>
<accession>A0A4S8PR91</accession>
<feature type="domain" description="Methyltransferase FkbM" evidence="1">
    <location>
        <begin position="47"/>
        <end position="185"/>
    </location>
</feature>
<name>A0A4S8PR91_9HYPH</name>
<keyword evidence="2" id="KW-0489">Methyltransferase</keyword>
<organism evidence="2 3">
    <name type="scientific">Rhizobium rosettiformans W3</name>
    <dbReference type="NCBI Taxonomy" id="538378"/>
    <lineage>
        <taxon>Bacteria</taxon>
        <taxon>Pseudomonadati</taxon>
        <taxon>Pseudomonadota</taxon>
        <taxon>Alphaproteobacteria</taxon>
        <taxon>Hyphomicrobiales</taxon>
        <taxon>Rhizobiaceae</taxon>
        <taxon>Rhizobium/Agrobacterium group</taxon>
        <taxon>Rhizobium</taxon>
    </lineage>
</organism>
<evidence type="ECO:0000313" key="2">
    <source>
        <dbReference type="EMBL" id="THV33717.1"/>
    </source>
</evidence>
<reference evidence="2 3" key="1">
    <citation type="submission" date="2019-04" db="EMBL/GenBank/DDBJ databases">
        <title>genome sequence of strain W3.</title>
        <authorList>
            <person name="Gao J."/>
            <person name="Sun J."/>
        </authorList>
    </citation>
    <scope>NUCLEOTIDE SEQUENCE [LARGE SCALE GENOMIC DNA]</scope>
    <source>
        <strain evidence="2 3">W3</strain>
    </source>
</reference>